<protein>
    <submittedName>
        <fullName evidence="11">Uncharacterized protein</fullName>
    </submittedName>
</protein>
<proteinExistence type="predicted"/>
<dbReference type="InterPro" id="IPR001650">
    <property type="entry name" value="Helicase_C-like"/>
</dbReference>
<dbReference type="PROSITE" id="PS51194">
    <property type="entry name" value="HELICASE_CTER"/>
    <property type="match status" value="1"/>
</dbReference>
<name>A0A8S4A0J1_9EUPU</name>
<evidence type="ECO:0000256" key="3">
    <source>
        <dbReference type="ARBA" id="ARBA00022771"/>
    </source>
</evidence>
<evidence type="ECO:0000256" key="1">
    <source>
        <dbReference type="ARBA" id="ARBA00022723"/>
    </source>
</evidence>
<evidence type="ECO:0000313" key="11">
    <source>
        <dbReference type="EMBL" id="CAG5135229.1"/>
    </source>
</evidence>
<keyword evidence="2" id="KW-0547">Nucleotide-binding</keyword>
<evidence type="ECO:0000256" key="6">
    <source>
        <dbReference type="ARBA" id="ARBA00022833"/>
    </source>
</evidence>
<dbReference type="Proteomes" id="UP000678393">
    <property type="component" value="Unassembled WGS sequence"/>
</dbReference>
<dbReference type="InterPro" id="IPR017907">
    <property type="entry name" value="Znf_RING_CS"/>
</dbReference>
<dbReference type="OrthoDB" id="6158115at2759"/>
<keyword evidence="6" id="KW-0862">Zinc</keyword>
<evidence type="ECO:0000313" key="12">
    <source>
        <dbReference type="Proteomes" id="UP000678393"/>
    </source>
</evidence>
<dbReference type="PROSITE" id="PS00518">
    <property type="entry name" value="ZF_RING_1"/>
    <property type="match status" value="1"/>
</dbReference>
<dbReference type="GO" id="GO:0006281">
    <property type="term" value="P:DNA repair"/>
    <property type="evidence" value="ECO:0007669"/>
    <property type="project" value="TreeGrafter"/>
</dbReference>
<dbReference type="InterPro" id="IPR049730">
    <property type="entry name" value="SNF2/RAD54-like_C"/>
</dbReference>
<reference evidence="11" key="1">
    <citation type="submission" date="2021-04" db="EMBL/GenBank/DDBJ databases">
        <authorList>
            <consortium name="Molecular Ecology Group"/>
        </authorList>
    </citation>
    <scope>NUCLEOTIDE SEQUENCE</scope>
</reference>
<dbReference type="EMBL" id="CAJHNH020008057">
    <property type="protein sequence ID" value="CAG5135229.1"/>
    <property type="molecule type" value="Genomic_DNA"/>
</dbReference>
<dbReference type="GO" id="GO:0005634">
    <property type="term" value="C:nucleus"/>
    <property type="evidence" value="ECO:0007669"/>
    <property type="project" value="TreeGrafter"/>
</dbReference>
<dbReference type="Gene3D" id="3.40.50.300">
    <property type="entry name" value="P-loop containing nucleotide triphosphate hydrolases"/>
    <property type="match status" value="1"/>
</dbReference>
<feature type="domain" description="RING-type" evidence="9">
    <location>
        <begin position="286"/>
        <end position="331"/>
    </location>
</feature>
<evidence type="ECO:0000256" key="7">
    <source>
        <dbReference type="ARBA" id="ARBA00022840"/>
    </source>
</evidence>
<comment type="caution">
    <text evidence="11">The sequence shown here is derived from an EMBL/GenBank/DDBJ whole genome shotgun (WGS) entry which is preliminary data.</text>
</comment>
<evidence type="ECO:0000256" key="2">
    <source>
        <dbReference type="ARBA" id="ARBA00022741"/>
    </source>
</evidence>
<dbReference type="GO" id="GO:0005524">
    <property type="term" value="F:ATP binding"/>
    <property type="evidence" value="ECO:0007669"/>
    <property type="project" value="UniProtKB-KW"/>
</dbReference>
<dbReference type="InterPro" id="IPR000330">
    <property type="entry name" value="SNF2_N"/>
</dbReference>
<dbReference type="Pfam" id="PF13639">
    <property type="entry name" value="zf-RING_2"/>
    <property type="match status" value="1"/>
</dbReference>
<evidence type="ECO:0000259" key="10">
    <source>
        <dbReference type="PROSITE" id="PS51194"/>
    </source>
</evidence>
<feature type="domain" description="Helicase C-terminal" evidence="10">
    <location>
        <begin position="360"/>
        <end position="522"/>
    </location>
</feature>
<dbReference type="SMART" id="SM00184">
    <property type="entry name" value="RING"/>
    <property type="match status" value="2"/>
</dbReference>
<dbReference type="SUPFAM" id="SSF52540">
    <property type="entry name" value="P-loop containing nucleoside triphosphate hydrolases"/>
    <property type="match status" value="1"/>
</dbReference>
<keyword evidence="4" id="KW-0378">Hydrolase</keyword>
<dbReference type="GO" id="GO:0008270">
    <property type="term" value="F:zinc ion binding"/>
    <property type="evidence" value="ECO:0007669"/>
    <property type="project" value="UniProtKB-KW"/>
</dbReference>
<evidence type="ECO:0000256" key="8">
    <source>
        <dbReference type="PROSITE-ProRule" id="PRU00175"/>
    </source>
</evidence>
<dbReference type="Pfam" id="PF00271">
    <property type="entry name" value="Helicase_C"/>
    <property type="match status" value="1"/>
</dbReference>
<keyword evidence="3 8" id="KW-0863">Zinc-finger</keyword>
<dbReference type="SMART" id="SM00490">
    <property type="entry name" value="HELICc"/>
    <property type="match status" value="1"/>
</dbReference>
<evidence type="ECO:0000259" key="9">
    <source>
        <dbReference type="PROSITE" id="PS50089"/>
    </source>
</evidence>
<gene>
    <name evidence="11" type="ORF">CUNI_LOCUS20787</name>
</gene>
<sequence>MVNFLRVEPLTDKRCWNRTIAYPMLNKDDSAMQRVFHLMRNLSLRRTKTQQVNGKPILDLPARNVVLKKLTLNKEQREAYDLMENEGKILIRQFIEDNTVRDHLFEIYVAQLRLRQFCCHPKLVYKAVVNNPVHVTDCDNTRNEINVGNGSVLTQESVVCSACFAHPKNAVIASNGGIYCWTCIQRNPGPQQADMVAPGQDMTVLEINNLRQQLDSANKSEEDCTICTNPLQTAIITSKGHLYCRACFEKNPAITQAYESISEAERKQLLGKLLMWLYEEEEYSECPICYTKSMEIGYQNAVITFCGHQFCSTCIDQLCLKEDHPPCPICRGQLDRNKLIKIPRKLAEGTNLDEWSSSAKIDALMTALTDLSEKDPSIKCIVISQFTSFLDLIEKALSEKGLLFTRLDGRMSQNKRIEAMKKFSEETQESPKVFLLSLKAGGVGINLTAASRVFLMEPYWNPAAEEQCFDRCHRLGQTRDVEITKFVIENSVEENMLKIQERKRELMNGAFPQKQTKEQRRINHINDLIQLFQID</sequence>
<dbReference type="GO" id="GO:0008094">
    <property type="term" value="F:ATP-dependent activity, acting on DNA"/>
    <property type="evidence" value="ECO:0007669"/>
    <property type="project" value="TreeGrafter"/>
</dbReference>
<evidence type="ECO:0000256" key="5">
    <source>
        <dbReference type="ARBA" id="ARBA00022806"/>
    </source>
</evidence>
<dbReference type="Gene3D" id="3.30.40.10">
    <property type="entry name" value="Zinc/RING finger domain, C3HC4 (zinc finger)"/>
    <property type="match status" value="2"/>
</dbReference>
<keyword evidence="1" id="KW-0479">Metal-binding</keyword>
<dbReference type="CDD" id="cd18793">
    <property type="entry name" value="SF2_C_SNF"/>
    <property type="match status" value="1"/>
</dbReference>
<dbReference type="InterPro" id="IPR013083">
    <property type="entry name" value="Znf_RING/FYVE/PHD"/>
</dbReference>
<organism evidence="11 12">
    <name type="scientific">Candidula unifasciata</name>
    <dbReference type="NCBI Taxonomy" id="100452"/>
    <lineage>
        <taxon>Eukaryota</taxon>
        <taxon>Metazoa</taxon>
        <taxon>Spiralia</taxon>
        <taxon>Lophotrochozoa</taxon>
        <taxon>Mollusca</taxon>
        <taxon>Gastropoda</taxon>
        <taxon>Heterobranchia</taxon>
        <taxon>Euthyneura</taxon>
        <taxon>Panpulmonata</taxon>
        <taxon>Eupulmonata</taxon>
        <taxon>Stylommatophora</taxon>
        <taxon>Helicina</taxon>
        <taxon>Helicoidea</taxon>
        <taxon>Geomitridae</taxon>
        <taxon>Candidula</taxon>
    </lineage>
</organism>
<dbReference type="InterPro" id="IPR001841">
    <property type="entry name" value="Znf_RING"/>
</dbReference>
<keyword evidence="12" id="KW-1185">Reference proteome</keyword>
<accession>A0A8S4A0J1</accession>
<dbReference type="GO" id="GO:0016787">
    <property type="term" value="F:hydrolase activity"/>
    <property type="evidence" value="ECO:0007669"/>
    <property type="project" value="UniProtKB-KW"/>
</dbReference>
<evidence type="ECO:0000256" key="4">
    <source>
        <dbReference type="ARBA" id="ARBA00022801"/>
    </source>
</evidence>
<dbReference type="PANTHER" id="PTHR45626:SF17">
    <property type="entry name" value="HELICASE-LIKE TRANSCRIPTION FACTOR"/>
    <property type="match status" value="1"/>
</dbReference>
<dbReference type="SUPFAM" id="SSF57850">
    <property type="entry name" value="RING/U-box"/>
    <property type="match status" value="2"/>
</dbReference>
<dbReference type="InterPro" id="IPR050628">
    <property type="entry name" value="SNF2_RAD54_helicase_TF"/>
</dbReference>
<dbReference type="Pfam" id="PF00176">
    <property type="entry name" value="SNF2-rel_dom"/>
    <property type="match status" value="1"/>
</dbReference>
<dbReference type="PROSITE" id="PS50089">
    <property type="entry name" value="ZF_RING_2"/>
    <property type="match status" value="1"/>
</dbReference>
<dbReference type="AlphaFoldDB" id="A0A8S4A0J1"/>
<dbReference type="InterPro" id="IPR027417">
    <property type="entry name" value="P-loop_NTPase"/>
</dbReference>
<keyword evidence="7" id="KW-0067">ATP-binding</keyword>
<dbReference type="PANTHER" id="PTHR45626">
    <property type="entry name" value="TRANSCRIPTION TERMINATION FACTOR 2-RELATED"/>
    <property type="match status" value="1"/>
</dbReference>
<dbReference type="GO" id="GO:0004386">
    <property type="term" value="F:helicase activity"/>
    <property type="evidence" value="ECO:0007669"/>
    <property type="project" value="UniProtKB-KW"/>
</dbReference>
<keyword evidence="5" id="KW-0347">Helicase</keyword>